<dbReference type="Proteomes" id="UP000434580">
    <property type="component" value="Unassembled WGS sequence"/>
</dbReference>
<reference evidence="1 2" key="1">
    <citation type="submission" date="2019-11" db="EMBL/GenBank/DDBJ databases">
        <authorList>
            <person name="Holert J."/>
        </authorList>
    </citation>
    <scope>NUCLEOTIDE SEQUENCE [LARGE SCALE GENOMIC DNA]</scope>
    <source>
        <strain evidence="1">BC5_2</strain>
    </source>
</reference>
<proteinExistence type="predicted"/>
<evidence type="ECO:0008006" key="3">
    <source>
        <dbReference type="Google" id="ProtNLM"/>
    </source>
</evidence>
<dbReference type="Pfam" id="PF14255">
    <property type="entry name" value="Zn_ribbon_21"/>
    <property type="match status" value="1"/>
</dbReference>
<gene>
    <name evidence="1" type="ORF">DPBNPPHM_03959</name>
</gene>
<dbReference type="InterPro" id="IPR025990">
    <property type="entry name" value="zinc_ribbon_bacterial"/>
</dbReference>
<dbReference type="PIRSF" id="PIRSF037225">
    <property type="entry name" value="UCP037225"/>
    <property type="match status" value="1"/>
</dbReference>
<dbReference type="OrthoDB" id="9814566at2"/>
<evidence type="ECO:0000313" key="2">
    <source>
        <dbReference type="Proteomes" id="UP000434580"/>
    </source>
</evidence>
<dbReference type="AlphaFoldDB" id="A0A5S9PDU7"/>
<sequence length="65" mass="7356">MQDLIQEHVVFCPYCGERISLLLDVSVSDQDYIEDCQVCCRPMHVTVIVDGSNISVSVFDENNSF</sequence>
<accession>A0A5S9PDU7</accession>
<evidence type="ECO:0000313" key="1">
    <source>
        <dbReference type="EMBL" id="CAA0102041.1"/>
    </source>
</evidence>
<protein>
    <recommendedName>
        <fullName evidence="3">CPXCG motif-containing cysteine-rich protein</fullName>
    </recommendedName>
</protein>
<dbReference type="InterPro" id="IPR017143">
    <property type="entry name" value="UCP037225"/>
</dbReference>
<dbReference type="EMBL" id="CACSII010000010">
    <property type="protein sequence ID" value="CAA0102041.1"/>
    <property type="molecule type" value="Genomic_DNA"/>
</dbReference>
<organism evidence="1 2">
    <name type="scientific">BD1-7 clade bacterium</name>
    <dbReference type="NCBI Taxonomy" id="2029982"/>
    <lineage>
        <taxon>Bacteria</taxon>
        <taxon>Pseudomonadati</taxon>
        <taxon>Pseudomonadota</taxon>
        <taxon>Gammaproteobacteria</taxon>
        <taxon>Cellvibrionales</taxon>
        <taxon>Spongiibacteraceae</taxon>
        <taxon>BD1-7 clade</taxon>
    </lineage>
</organism>
<name>A0A5S9PDU7_9GAMM</name>